<dbReference type="RefSeq" id="WP_054211064.1">
    <property type="nucleotide sequence ID" value="NZ_LGSZ01000054.1"/>
</dbReference>
<dbReference type="InterPro" id="IPR042075">
    <property type="entry name" value="KorB_DNA-db"/>
</dbReference>
<organism evidence="4 5">
    <name type="scientific">Bosea vaviloviae</name>
    <dbReference type="NCBI Taxonomy" id="1526658"/>
    <lineage>
        <taxon>Bacteria</taxon>
        <taxon>Pseudomonadati</taxon>
        <taxon>Pseudomonadota</taxon>
        <taxon>Alphaproteobacteria</taxon>
        <taxon>Hyphomicrobiales</taxon>
        <taxon>Boseaceae</taxon>
        <taxon>Bosea</taxon>
    </lineage>
</organism>
<evidence type="ECO:0000259" key="3">
    <source>
        <dbReference type="SMART" id="SM00470"/>
    </source>
</evidence>
<feature type="compositionally biased region" description="Basic and acidic residues" evidence="2">
    <location>
        <begin position="226"/>
        <end position="248"/>
    </location>
</feature>
<dbReference type="AlphaFoldDB" id="A0A0N0M9L5"/>
<dbReference type="SUPFAM" id="SSF110849">
    <property type="entry name" value="ParB/Sulfiredoxin"/>
    <property type="match status" value="1"/>
</dbReference>
<dbReference type="NCBIfam" id="TIGR00180">
    <property type="entry name" value="parB_part"/>
    <property type="match status" value="1"/>
</dbReference>
<proteinExistence type="inferred from homology"/>
<dbReference type="Gene3D" id="3.90.1530.30">
    <property type="match status" value="1"/>
</dbReference>
<dbReference type="PATRIC" id="fig|1526658.3.peg.1921"/>
<dbReference type="InterPro" id="IPR013741">
    <property type="entry name" value="KorB_domain"/>
</dbReference>
<dbReference type="InterPro" id="IPR050336">
    <property type="entry name" value="Chromosome_partition/occlusion"/>
</dbReference>
<reference evidence="4 5" key="1">
    <citation type="submission" date="2015-07" db="EMBL/GenBank/DDBJ databases">
        <title>Whole genome sequencing of Bosea vaviloviae isolated from cave pool.</title>
        <authorList>
            <person name="Tan N.E.H."/>
            <person name="Lee Y.P."/>
            <person name="Gan H.M."/>
            <person name="Barton H."/>
            <person name="Savka M.A."/>
        </authorList>
    </citation>
    <scope>NUCLEOTIDE SEQUENCE [LARGE SCALE GENOMIC DNA]</scope>
    <source>
        <strain evidence="4 5">SD260</strain>
    </source>
</reference>
<dbReference type="GO" id="GO:0005694">
    <property type="term" value="C:chromosome"/>
    <property type="evidence" value="ECO:0007669"/>
    <property type="project" value="TreeGrafter"/>
</dbReference>
<dbReference type="Pfam" id="PF02195">
    <property type="entry name" value="ParB_N"/>
    <property type="match status" value="1"/>
</dbReference>
<accession>A0A0N0M9L5</accession>
<dbReference type="PANTHER" id="PTHR33375:SF1">
    <property type="entry name" value="CHROMOSOME-PARTITIONING PROTEIN PARB-RELATED"/>
    <property type="match status" value="1"/>
</dbReference>
<gene>
    <name evidence="4" type="ORF">AE618_21190</name>
</gene>
<evidence type="ECO:0000256" key="2">
    <source>
        <dbReference type="SAM" id="MobiDB-lite"/>
    </source>
</evidence>
<comment type="caution">
    <text evidence="4">The sequence shown here is derived from an EMBL/GenBank/DDBJ whole genome shotgun (WGS) entry which is preliminary data.</text>
</comment>
<feature type="domain" description="ParB-like N-terminal" evidence="3">
    <location>
        <begin position="24"/>
        <end position="114"/>
    </location>
</feature>
<dbReference type="PANTHER" id="PTHR33375">
    <property type="entry name" value="CHROMOSOME-PARTITIONING PROTEIN PARB-RELATED"/>
    <property type="match status" value="1"/>
</dbReference>
<comment type="similarity">
    <text evidence="1">Belongs to the ParB family.</text>
</comment>
<dbReference type="GO" id="GO:0007059">
    <property type="term" value="P:chromosome segregation"/>
    <property type="evidence" value="ECO:0007669"/>
    <property type="project" value="TreeGrafter"/>
</dbReference>
<dbReference type="Gene3D" id="1.10.10.730">
    <property type="entry name" value="KorB DNA-binding domain"/>
    <property type="match status" value="1"/>
</dbReference>
<dbReference type="InterPro" id="IPR036086">
    <property type="entry name" value="ParB/Sulfiredoxin_sf"/>
</dbReference>
<evidence type="ECO:0000313" key="4">
    <source>
        <dbReference type="EMBL" id="KPH78323.1"/>
    </source>
</evidence>
<sequence>MALDLSFKDLADVAADGGSDGRPLKVALDLIDEDPNQPRLEFPEDELQHLAASVRIEGILQPIVVRHSEQAGRFIIVMGARRYRAAKIAALVEAPVFVQDGTDANPYAQMVENIQRDDLKPSEIARFITARLEAGEKQTEIARRLGKPRDWVSRYAAVPKMPEFLQEKLPTSSIRAVYELYQAWRQEPAVVERAVNERHTFTDAQAREFASSLRAFVDPAVAPDTAARDGAKDVRAPETGRASAREKPSSSLTTVPSGTGRKGMPVVRVRAGKRVGQLVLDARSDAEQGSARVAFDDGGSEDVPVGELRIEAVLIG</sequence>
<dbReference type="GO" id="GO:0003677">
    <property type="term" value="F:DNA binding"/>
    <property type="evidence" value="ECO:0007669"/>
    <property type="project" value="InterPro"/>
</dbReference>
<dbReference type="EMBL" id="LGSZ01000054">
    <property type="protein sequence ID" value="KPH78323.1"/>
    <property type="molecule type" value="Genomic_DNA"/>
</dbReference>
<dbReference type="SMART" id="SM00470">
    <property type="entry name" value="ParB"/>
    <property type="match status" value="1"/>
</dbReference>
<protein>
    <recommendedName>
        <fullName evidence="3">ParB-like N-terminal domain-containing protein</fullName>
    </recommendedName>
</protein>
<dbReference type="InterPro" id="IPR004437">
    <property type="entry name" value="ParB/RepB/Spo0J"/>
</dbReference>
<keyword evidence="5" id="KW-1185">Reference proteome</keyword>
<dbReference type="OrthoDB" id="4204233at2"/>
<dbReference type="Proteomes" id="UP000037822">
    <property type="component" value="Unassembled WGS sequence"/>
</dbReference>
<dbReference type="Pfam" id="PF08535">
    <property type="entry name" value="KorB"/>
    <property type="match status" value="1"/>
</dbReference>
<evidence type="ECO:0000313" key="5">
    <source>
        <dbReference type="Proteomes" id="UP000037822"/>
    </source>
</evidence>
<evidence type="ECO:0000256" key="1">
    <source>
        <dbReference type="ARBA" id="ARBA00006295"/>
    </source>
</evidence>
<dbReference type="InterPro" id="IPR003115">
    <property type="entry name" value="ParB_N"/>
</dbReference>
<name>A0A0N0M9L5_9HYPH</name>
<feature type="region of interest" description="Disordered" evidence="2">
    <location>
        <begin position="224"/>
        <end position="264"/>
    </location>
</feature>